<dbReference type="AlphaFoldDB" id="A0A2P2NND5"/>
<accession>A0A2P2NND5</accession>
<evidence type="ECO:0000313" key="1">
    <source>
        <dbReference type="EMBL" id="MBX43986.1"/>
    </source>
</evidence>
<protein>
    <submittedName>
        <fullName evidence="1">Uncharacterized protein</fullName>
    </submittedName>
</protein>
<reference evidence="1" key="1">
    <citation type="submission" date="2018-02" db="EMBL/GenBank/DDBJ databases">
        <title>Rhizophora mucronata_Transcriptome.</title>
        <authorList>
            <person name="Meera S.P."/>
            <person name="Sreeshan A."/>
            <person name="Augustine A."/>
        </authorList>
    </citation>
    <scope>NUCLEOTIDE SEQUENCE</scope>
    <source>
        <tissue evidence="1">Leaf</tissue>
    </source>
</reference>
<organism evidence="1">
    <name type="scientific">Rhizophora mucronata</name>
    <name type="common">Asiatic mangrove</name>
    <dbReference type="NCBI Taxonomy" id="61149"/>
    <lineage>
        <taxon>Eukaryota</taxon>
        <taxon>Viridiplantae</taxon>
        <taxon>Streptophyta</taxon>
        <taxon>Embryophyta</taxon>
        <taxon>Tracheophyta</taxon>
        <taxon>Spermatophyta</taxon>
        <taxon>Magnoliopsida</taxon>
        <taxon>eudicotyledons</taxon>
        <taxon>Gunneridae</taxon>
        <taxon>Pentapetalae</taxon>
        <taxon>rosids</taxon>
        <taxon>fabids</taxon>
        <taxon>Malpighiales</taxon>
        <taxon>Rhizophoraceae</taxon>
        <taxon>Rhizophora</taxon>
    </lineage>
</organism>
<sequence length="79" mass="9353">MKLKCARNPKIKVILSHYMIPGILTLQTKKYSCRTWQTRKKVLRMSQTATGMVHLIVHQYKLPLVLKNLKLLRNTHRIE</sequence>
<name>A0A2P2NND5_RHIMU</name>
<proteinExistence type="predicted"/>
<dbReference type="EMBL" id="GGEC01063502">
    <property type="protein sequence ID" value="MBX43986.1"/>
    <property type="molecule type" value="Transcribed_RNA"/>
</dbReference>